<sequence length="88" mass="9392">MMADAKQQPADQAETEILATQAVQQFLNACRLTHRDQIADRLMKLCSVAGVVMAQANGAVDASERLHGTADFVLKEMPAAPAKLGALQ</sequence>
<dbReference type="EMBL" id="CP158262">
    <property type="protein sequence ID" value="XDJ68788.1"/>
    <property type="molecule type" value="Genomic_DNA"/>
</dbReference>
<proteinExistence type="predicted"/>
<dbReference type="RefSeq" id="WP_368655448.1">
    <property type="nucleotide sequence ID" value="NZ_CP158262.1"/>
</dbReference>
<accession>A0AB39EQY8</accession>
<gene>
    <name evidence="1" type="ORF">ABRY94_11995</name>
</gene>
<reference evidence="1" key="1">
    <citation type="submission" date="2024-05" db="EMBL/GenBank/DDBJ databases">
        <authorList>
            <person name="Luo Y.-C."/>
            <person name="Nicholds J."/>
            <person name="Mortimer T."/>
            <person name="Maboni G."/>
        </authorList>
    </citation>
    <scope>NUCLEOTIDE SEQUENCE</scope>
    <source>
        <strain evidence="1">144863</strain>
    </source>
</reference>
<organism evidence="1">
    <name type="scientific">Castellaniella ginsengisoli</name>
    <dbReference type="NCBI Taxonomy" id="546114"/>
    <lineage>
        <taxon>Bacteria</taxon>
        <taxon>Pseudomonadati</taxon>
        <taxon>Pseudomonadota</taxon>
        <taxon>Betaproteobacteria</taxon>
        <taxon>Burkholderiales</taxon>
        <taxon>Alcaligenaceae</taxon>
        <taxon>Castellaniella</taxon>
    </lineage>
</organism>
<dbReference type="AlphaFoldDB" id="A0AB39EQY8"/>
<protein>
    <submittedName>
        <fullName evidence="1">Uncharacterized protein</fullName>
    </submittedName>
</protein>
<evidence type="ECO:0000313" key="1">
    <source>
        <dbReference type="EMBL" id="XDJ68788.1"/>
    </source>
</evidence>
<name>A0AB39EQY8_9BURK</name>